<name>A0A2G5BFJ8_COERN</name>
<proteinExistence type="predicted"/>
<sequence>MSVFIPTQRLRGTLRYLGPIDGKHGIWAGVELDEAGMGKNDGSVAGRAYFSCPPNSGIFVAPSKV</sequence>
<evidence type="ECO:0000259" key="1">
    <source>
        <dbReference type="PROSITE" id="PS50245"/>
    </source>
</evidence>
<evidence type="ECO:0000313" key="3">
    <source>
        <dbReference type="Proteomes" id="UP000242474"/>
    </source>
</evidence>
<dbReference type="PANTHER" id="PTHR18916">
    <property type="entry name" value="DYNACTIN 1-RELATED MICROTUBULE-BINDING"/>
    <property type="match status" value="1"/>
</dbReference>
<dbReference type="Pfam" id="PF01302">
    <property type="entry name" value="CAP_GLY"/>
    <property type="match status" value="1"/>
</dbReference>
<dbReference type="AlphaFoldDB" id="A0A2G5BFJ8"/>
<dbReference type="EMBL" id="KZ303492">
    <property type="protein sequence ID" value="PIA17780.1"/>
    <property type="molecule type" value="Genomic_DNA"/>
</dbReference>
<dbReference type="PROSITE" id="PS50245">
    <property type="entry name" value="CAP_GLY_2"/>
    <property type="match status" value="1"/>
</dbReference>
<dbReference type="InterPro" id="IPR000938">
    <property type="entry name" value="CAP-Gly_domain"/>
</dbReference>
<dbReference type="PANTHER" id="PTHR18916:SF83">
    <property type="entry name" value="TIP ELONGATION PROTEIN 1"/>
    <property type="match status" value="1"/>
</dbReference>
<gene>
    <name evidence="2" type="ORF">COEREDRAFT_40115</name>
</gene>
<keyword evidence="3" id="KW-1185">Reference proteome</keyword>
<dbReference type="SUPFAM" id="SSF74924">
    <property type="entry name" value="Cap-Gly domain"/>
    <property type="match status" value="1"/>
</dbReference>
<dbReference type="STRING" id="763665.A0A2G5BFJ8"/>
<dbReference type="OrthoDB" id="2130750at2759"/>
<protein>
    <recommendedName>
        <fullName evidence="1">CAP-Gly domain-containing protein</fullName>
    </recommendedName>
</protein>
<reference evidence="2 3" key="1">
    <citation type="journal article" date="2015" name="Genome Biol. Evol.">
        <title>Phylogenomic analyses indicate that early fungi evolved digesting cell walls of algal ancestors of land plants.</title>
        <authorList>
            <person name="Chang Y."/>
            <person name="Wang S."/>
            <person name="Sekimoto S."/>
            <person name="Aerts A.L."/>
            <person name="Choi C."/>
            <person name="Clum A."/>
            <person name="LaButti K.M."/>
            <person name="Lindquist E.A."/>
            <person name="Yee Ngan C."/>
            <person name="Ohm R.A."/>
            <person name="Salamov A.A."/>
            <person name="Grigoriev I.V."/>
            <person name="Spatafora J.W."/>
            <person name="Berbee M.L."/>
        </authorList>
    </citation>
    <scope>NUCLEOTIDE SEQUENCE [LARGE SCALE GENOMIC DNA]</scope>
    <source>
        <strain evidence="2 3">NRRL 1564</strain>
    </source>
</reference>
<organism evidence="2 3">
    <name type="scientific">Coemansia reversa (strain ATCC 12441 / NRRL 1564)</name>
    <dbReference type="NCBI Taxonomy" id="763665"/>
    <lineage>
        <taxon>Eukaryota</taxon>
        <taxon>Fungi</taxon>
        <taxon>Fungi incertae sedis</taxon>
        <taxon>Zoopagomycota</taxon>
        <taxon>Kickxellomycotina</taxon>
        <taxon>Kickxellomycetes</taxon>
        <taxon>Kickxellales</taxon>
        <taxon>Kickxellaceae</taxon>
        <taxon>Coemansia</taxon>
    </lineage>
</organism>
<dbReference type="SMART" id="SM01052">
    <property type="entry name" value="CAP_GLY"/>
    <property type="match status" value="1"/>
</dbReference>
<dbReference type="InterPro" id="IPR036859">
    <property type="entry name" value="CAP-Gly_dom_sf"/>
</dbReference>
<feature type="domain" description="CAP-Gly" evidence="1">
    <location>
        <begin position="18"/>
        <end position="61"/>
    </location>
</feature>
<dbReference type="PROSITE" id="PS00845">
    <property type="entry name" value="CAP_GLY_1"/>
    <property type="match status" value="1"/>
</dbReference>
<feature type="non-terminal residue" evidence="2">
    <location>
        <position position="65"/>
    </location>
</feature>
<evidence type="ECO:0000313" key="2">
    <source>
        <dbReference type="EMBL" id="PIA17780.1"/>
    </source>
</evidence>
<accession>A0A2G5BFJ8</accession>
<dbReference type="Proteomes" id="UP000242474">
    <property type="component" value="Unassembled WGS sequence"/>
</dbReference>
<dbReference type="Gene3D" id="2.30.30.190">
    <property type="entry name" value="CAP Gly-rich-like domain"/>
    <property type="match status" value="1"/>
</dbReference>